<dbReference type="RefSeq" id="WP_039395789.1">
    <property type="nucleotide sequence ID" value="NZ_CABPRX010000001.1"/>
</dbReference>
<dbReference type="GeneID" id="88093371"/>
<dbReference type="OrthoDB" id="8942685at2"/>
<evidence type="ECO:0000313" key="1">
    <source>
        <dbReference type="EMBL" id="SNU81872.1"/>
    </source>
</evidence>
<name>A0A239S9J4_9BURK</name>
<dbReference type="Proteomes" id="UP000215126">
    <property type="component" value="Chromosome 1"/>
</dbReference>
<evidence type="ECO:0000313" key="2">
    <source>
        <dbReference type="Proteomes" id="UP000215126"/>
    </source>
</evidence>
<accession>A0A239S9J4</accession>
<keyword evidence="2" id="KW-1185">Reference proteome</keyword>
<dbReference type="AlphaFoldDB" id="A0A239S9J4"/>
<gene>
    <name evidence="1" type="ORF">SAMEA4530655_00681</name>
</gene>
<dbReference type="KEGG" id="pspu:NA29_07700"/>
<dbReference type="EMBL" id="LT906435">
    <property type="protein sequence ID" value="SNU81872.1"/>
    <property type="molecule type" value="Genomic_DNA"/>
</dbReference>
<dbReference type="STRING" id="93222.NA29_07700"/>
<reference evidence="1 2" key="1">
    <citation type="submission" date="2017-06" db="EMBL/GenBank/DDBJ databases">
        <authorList>
            <consortium name="Pathogen Informatics"/>
        </authorList>
    </citation>
    <scope>NUCLEOTIDE SEQUENCE [LARGE SCALE GENOMIC DNA]</scope>
    <source>
        <strain evidence="1 2">NCTC13161</strain>
    </source>
</reference>
<sequence>MEKKSREDNFLIAQVAFCYFAVLNAFVLVLALTGADYSSNGATLLQKISILANTIANVFLMTLGFSVMAMSLERCTKVVWRIALIVLFVAVTVNVLAMLAQLAIMPILSTIVSVAGIASLLYERNAVFGRSKSNTPGIVHV</sequence>
<proteinExistence type="predicted"/>
<organism evidence="1 2">
    <name type="scientific">Pandoraea sputorum</name>
    <dbReference type="NCBI Taxonomy" id="93222"/>
    <lineage>
        <taxon>Bacteria</taxon>
        <taxon>Pseudomonadati</taxon>
        <taxon>Pseudomonadota</taxon>
        <taxon>Betaproteobacteria</taxon>
        <taxon>Burkholderiales</taxon>
        <taxon>Burkholderiaceae</taxon>
        <taxon>Pandoraea</taxon>
    </lineage>
</organism>
<protein>
    <submittedName>
        <fullName evidence="1">Uncharacterized protein</fullName>
    </submittedName>
</protein>